<dbReference type="AlphaFoldDB" id="A0A9R1XKF8"/>
<sequence>MGNVATEPIKGLGYVLLYFTSEKLLCLNHVLHVPGIRKNLVSEIVLNIVVTNNDKYIFSRHGSFMGFGYVCNGMIRLNINYPFIDNFVCMASTSTSNIFNKS</sequence>
<evidence type="ECO:0000313" key="1">
    <source>
        <dbReference type="EMBL" id="KAJ0216084.1"/>
    </source>
</evidence>
<comment type="caution">
    <text evidence="1">The sequence shown here is derived from an EMBL/GenBank/DDBJ whole genome shotgun (WGS) entry which is preliminary data.</text>
</comment>
<name>A0A9R1XKF8_LACSA</name>
<reference evidence="1 2" key="1">
    <citation type="journal article" date="2017" name="Nat. Commun.">
        <title>Genome assembly with in vitro proximity ligation data and whole-genome triplication in lettuce.</title>
        <authorList>
            <person name="Reyes-Chin-Wo S."/>
            <person name="Wang Z."/>
            <person name="Yang X."/>
            <person name="Kozik A."/>
            <person name="Arikit S."/>
            <person name="Song C."/>
            <person name="Xia L."/>
            <person name="Froenicke L."/>
            <person name="Lavelle D.O."/>
            <person name="Truco M.J."/>
            <person name="Xia R."/>
            <person name="Zhu S."/>
            <person name="Xu C."/>
            <person name="Xu H."/>
            <person name="Xu X."/>
            <person name="Cox K."/>
            <person name="Korf I."/>
            <person name="Meyers B.C."/>
            <person name="Michelmore R.W."/>
        </authorList>
    </citation>
    <scope>NUCLEOTIDE SEQUENCE [LARGE SCALE GENOMIC DNA]</scope>
    <source>
        <strain evidence="2">cv. Salinas</strain>
        <tissue evidence="1">Seedlings</tissue>
    </source>
</reference>
<evidence type="ECO:0000313" key="2">
    <source>
        <dbReference type="Proteomes" id="UP000235145"/>
    </source>
</evidence>
<gene>
    <name evidence="1" type="ORF">LSAT_V11C300146860</name>
</gene>
<protein>
    <submittedName>
        <fullName evidence="1">Uncharacterized protein</fullName>
    </submittedName>
</protein>
<proteinExistence type="predicted"/>
<dbReference type="EMBL" id="NBSK02000003">
    <property type="protein sequence ID" value="KAJ0216084.1"/>
    <property type="molecule type" value="Genomic_DNA"/>
</dbReference>
<accession>A0A9R1XKF8</accession>
<organism evidence="1 2">
    <name type="scientific">Lactuca sativa</name>
    <name type="common">Garden lettuce</name>
    <dbReference type="NCBI Taxonomy" id="4236"/>
    <lineage>
        <taxon>Eukaryota</taxon>
        <taxon>Viridiplantae</taxon>
        <taxon>Streptophyta</taxon>
        <taxon>Embryophyta</taxon>
        <taxon>Tracheophyta</taxon>
        <taxon>Spermatophyta</taxon>
        <taxon>Magnoliopsida</taxon>
        <taxon>eudicotyledons</taxon>
        <taxon>Gunneridae</taxon>
        <taxon>Pentapetalae</taxon>
        <taxon>asterids</taxon>
        <taxon>campanulids</taxon>
        <taxon>Asterales</taxon>
        <taxon>Asteraceae</taxon>
        <taxon>Cichorioideae</taxon>
        <taxon>Cichorieae</taxon>
        <taxon>Lactucinae</taxon>
        <taxon>Lactuca</taxon>
    </lineage>
</organism>
<dbReference type="PANTHER" id="PTHR47592:SF29">
    <property type="entry name" value="ZINC FINGER, CCHC-TYPE"/>
    <property type="match status" value="1"/>
</dbReference>
<keyword evidence="2" id="KW-1185">Reference proteome</keyword>
<dbReference type="Proteomes" id="UP000235145">
    <property type="component" value="Unassembled WGS sequence"/>
</dbReference>
<dbReference type="PANTHER" id="PTHR47592">
    <property type="entry name" value="PBF68 PROTEIN"/>
    <property type="match status" value="1"/>
</dbReference>